<name>A0ABS0AVF0_9GAMM</name>
<dbReference type="Gene3D" id="3.40.50.300">
    <property type="entry name" value="P-loop containing nucleotide triphosphate hydrolases"/>
    <property type="match status" value="1"/>
</dbReference>
<keyword evidence="2" id="KW-1185">Reference proteome</keyword>
<evidence type="ECO:0008006" key="3">
    <source>
        <dbReference type="Google" id="ProtNLM"/>
    </source>
</evidence>
<sequence>MIVSHRHRFIFVKTIKTGGTSLEIALSKFCGPEDVITPISRDDEETRRGLGFRGPQHYRQGFAECVSRQGLVRGLYRGVQGNLPPRFYNHISAPEIRALVGERTWSDYRTFTVVRNPYDRAISFYYHEKKLAGERGDFPSFADFLRKHASHLHANWEKYTERGAVLVDDLVRYEELGPDLASLSERLGLPENVHDVMKSISAKGSFRPSTAGDRYSLLDDESVGLLSLLCKPEIDLLGYRVPR</sequence>
<dbReference type="InterPro" id="IPR027417">
    <property type="entry name" value="P-loop_NTPase"/>
</dbReference>
<evidence type="ECO:0000313" key="1">
    <source>
        <dbReference type="EMBL" id="MBF5058092.1"/>
    </source>
</evidence>
<evidence type="ECO:0000313" key="2">
    <source>
        <dbReference type="Proteomes" id="UP000662703"/>
    </source>
</evidence>
<dbReference type="InterPro" id="IPR005331">
    <property type="entry name" value="Sulfotransferase"/>
</dbReference>
<accession>A0ABS0AVF0</accession>
<gene>
    <name evidence="1" type="ORF">Y5W_03386</name>
</gene>
<proteinExistence type="predicted"/>
<dbReference type="RefSeq" id="WP_194866155.1">
    <property type="nucleotide sequence ID" value="NZ_ARXX01000074.1"/>
</dbReference>
<comment type="caution">
    <text evidence="1">The sequence shown here is derived from an EMBL/GenBank/DDBJ whole genome shotgun (WGS) entry which is preliminary data.</text>
</comment>
<protein>
    <recommendedName>
        <fullName evidence="3">Sulfotransferase family protein</fullName>
    </recommendedName>
</protein>
<dbReference type="Proteomes" id="UP000662703">
    <property type="component" value="Unassembled WGS sequence"/>
</dbReference>
<dbReference type="EMBL" id="ARXX01000074">
    <property type="protein sequence ID" value="MBF5058092.1"/>
    <property type="molecule type" value="Genomic_DNA"/>
</dbReference>
<reference evidence="1 2" key="1">
    <citation type="submission" date="2012-09" db="EMBL/GenBank/DDBJ databases">
        <title>Genome Sequence of alkane-degrading Bacterium Alcanivorax sp. 521-1.</title>
        <authorList>
            <person name="Lai Q."/>
            <person name="Shao Z."/>
        </authorList>
    </citation>
    <scope>NUCLEOTIDE SEQUENCE [LARGE SCALE GENOMIC DNA]</scope>
    <source>
        <strain evidence="1 2">521-1</strain>
    </source>
</reference>
<organism evidence="1 2">
    <name type="scientific">Alloalcanivorax profundimaris</name>
    <dbReference type="NCBI Taxonomy" id="2735259"/>
    <lineage>
        <taxon>Bacteria</taxon>
        <taxon>Pseudomonadati</taxon>
        <taxon>Pseudomonadota</taxon>
        <taxon>Gammaproteobacteria</taxon>
        <taxon>Oceanospirillales</taxon>
        <taxon>Alcanivoracaceae</taxon>
        <taxon>Alloalcanivorax</taxon>
    </lineage>
</organism>
<dbReference type="SUPFAM" id="SSF52540">
    <property type="entry name" value="P-loop containing nucleoside triphosphate hydrolases"/>
    <property type="match status" value="1"/>
</dbReference>
<dbReference type="Pfam" id="PF03567">
    <property type="entry name" value="Sulfotransfer_2"/>
    <property type="match status" value="1"/>
</dbReference>